<dbReference type="FunFam" id="3.40.50.720:FF:000084">
    <property type="entry name" value="Short-chain dehydrogenase reductase"/>
    <property type="match status" value="1"/>
</dbReference>
<name>A0A5S3UYM9_9GAMM</name>
<dbReference type="CDD" id="cd05233">
    <property type="entry name" value="SDR_c"/>
    <property type="match status" value="1"/>
</dbReference>
<protein>
    <submittedName>
        <fullName evidence="3">Sugar dehydrogenase</fullName>
    </submittedName>
</protein>
<dbReference type="PANTHER" id="PTHR43639:SF1">
    <property type="entry name" value="SHORT-CHAIN DEHYDROGENASE_REDUCTASE FAMILY PROTEIN"/>
    <property type="match status" value="1"/>
</dbReference>
<comment type="similarity">
    <text evidence="1">Belongs to the short-chain dehydrogenases/reductases (SDR) family.</text>
</comment>
<dbReference type="RefSeq" id="WP_138593623.1">
    <property type="nucleotide sequence ID" value="NZ_PNBW01000054.1"/>
</dbReference>
<dbReference type="PRINTS" id="PR00080">
    <property type="entry name" value="SDRFAMILY"/>
</dbReference>
<evidence type="ECO:0000313" key="6">
    <source>
        <dbReference type="Proteomes" id="UP000307217"/>
    </source>
</evidence>
<dbReference type="InterPro" id="IPR036291">
    <property type="entry name" value="NAD(P)-bd_dom_sf"/>
</dbReference>
<dbReference type="EMBL" id="PNBW01000054">
    <property type="protein sequence ID" value="TMO73776.1"/>
    <property type="molecule type" value="Genomic_DNA"/>
</dbReference>
<evidence type="ECO:0000313" key="4">
    <source>
        <dbReference type="EMBL" id="TMO73776.1"/>
    </source>
</evidence>
<keyword evidence="5" id="KW-1185">Reference proteome</keyword>
<dbReference type="OrthoDB" id="9806974at2"/>
<dbReference type="AlphaFoldDB" id="A0A5S3UYM9"/>
<dbReference type="Proteomes" id="UP000307217">
    <property type="component" value="Unassembled WGS sequence"/>
</dbReference>
<dbReference type="InterPro" id="IPR002347">
    <property type="entry name" value="SDR_fam"/>
</dbReference>
<comment type="caution">
    <text evidence="3">The sequence shown here is derived from an EMBL/GenBank/DDBJ whole genome shotgun (WGS) entry which is preliminary data.</text>
</comment>
<reference evidence="5 6" key="1">
    <citation type="submission" date="2018-01" db="EMBL/GenBank/DDBJ databases">
        <authorList>
            <person name="Paulsen S."/>
            <person name="Gram L.K."/>
        </authorList>
    </citation>
    <scope>NUCLEOTIDE SEQUENCE [LARGE SCALE GENOMIC DNA]</scope>
    <source>
        <strain evidence="3 6">S3790</strain>
        <strain evidence="4 5">S3895</strain>
    </source>
</reference>
<dbReference type="PRINTS" id="PR00081">
    <property type="entry name" value="GDHRDH"/>
</dbReference>
<evidence type="ECO:0000313" key="3">
    <source>
        <dbReference type="EMBL" id="TMO62909.1"/>
    </source>
</evidence>
<proteinExistence type="inferred from homology"/>
<dbReference type="Proteomes" id="UP000307164">
    <property type="component" value="Unassembled WGS sequence"/>
</dbReference>
<accession>A0A5S3UYM9</accession>
<sequence>MLLSKTGYALVVGGSSGIGFATAKQLIEHNVPVVIIGKDPVKLNKAIAQLSSSLVQGIHADLYDERDRQRIEDYITSKADTISYLVNAAGYFSPKPFTEHSFDDYEKYMALNKSLFFITQAAVKRMKQIQQGAIVNIGSMWAHQAIKATPSSAYSMAKAGLHALTQHLAMELAEHNIRVNAVAPAVVHTPIYNHFIEPAEVASALASFDQFHPLGRIGTSNDVAHSIIYLLSEQSSWVTGTILNVDGGVMAGRN</sequence>
<dbReference type="GO" id="GO:0016491">
    <property type="term" value="F:oxidoreductase activity"/>
    <property type="evidence" value="ECO:0007669"/>
    <property type="project" value="UniProtKB-KW"/>
</dbReference>
<dbReference type="Pfam" id="PF13561">
    <property type="entry name" value="adh_short_C2"/>
    <property type="match status" value="1"/>
</dbReference>
<keyword evidence="2" id="KW-0560">Oxidoreductase</keyword>
<reference evidence="5 6" key="2">
    <citation type="submission" date="2019-06" db="EMBL/GenBank/DDBJ databases">
        <title>Co-occurence of chitin degradation, pigmentation and bioactivity in marine Pseudoalteromonas.</title>
        <authorList>
            <person name="Sonnenschein E.C."/>
            <person name="Bech P.K."/>
        </authorList>
    </citation>
    <scope>NUCLEOTIDE SEQUENCE [LARGE SCALE GENOMIC DNA]</scope>
    <source>
        <strain evidence="6">S3790</strain>
        <strain evidence="4 5">S3895</strain>
    </source>
</reference>
<evidence type="ECO:0000256" key="2">
    <source>
        <dbReference type="ARBA" id="ARBA00023002"/>
    </source>
</evidence>
<reference evidence="3" key="3">
    <citation type="submission" date="2019-09" db="EMBL/GenBank/DDBJ databases">
        <title>Co-occurence of chitin degradation, pigmentation and bioactivity in marine Pseudoalteromonas.</title>
        <authorList>
            <person name="Sonnenschein E.C."/>
            <person name="Bech P.K."/>
        </authorList>
    </citation>
    <scope>NUCLEOTIDE SEQUENCE</scope>
    <source>
        <strain evidence="3">S3790</strain>
    </source>
</reference>
<dbReference type="EMBL" id="PNBX01000128">
    <property type="protein sequence ID" value="TMO62909.1"/>
    <property type="molecule type" value="Genomic_DNA"/>
</dbReference>
<dbReference type="SUPFAM" id="SSF51735">
    <property type="entry name" value="NAD(P)-binding Rossmann-fold domains"/>
    <property type="match status" value="1"/>
</dbReference>
<organism evidence="3 6">
    <name type="scientific">Pseudoalteromonas aurantia</name>
    <dbReference type="NCBI Taxonomy" id="43654"/>
    <lineage>
        <taxon>Bacteria</taxon>
        <taxon>Pseudomonadati</taxon>
        <taxon>Pseudomonadota</taxon>
        <taxon>Gammaproteobacteria</taxon>
        <taxon>Alteromonadales</taxon>
        <taxon>Pseudoalteromonadaceae</taxon>
        <taxon>Pseudoalteromonas</taxon>
    </lineage>
</organism>
<evidence type="ECO:0000256" key="1">
    <source>
        <dbReference type="ARBA" id="ARBA00006484"/>
    </source>
</evidence>
<gene>
    <name evidence="3" type="ORF">CWC19_19810</name>
    <name evidence="4" type="ORF">CWC20_12240</name>
</gene>
<dbReference type="PANTHER" id="PTHR43639">
    <property type="entry name" value="OXIDOREDUCTASE, SHORT-CHAIN DEHYDROGENASE/REDUCTASE FAMILY (AFU_ORTHOLOGUE AFUA_5G02870)"/>
    <property type="match status" value="1"/>
</dbReference>
<evidence type="ECO:0000313" key="5">
    <source>
        <dbReference type="Proteomes" id="UP000307164"/>
    </source>
</evidence>
<dbReference type="Gene3D" id="3.40.50.720">
    <property type="entry name" value="NAD(P)-binding Rossmann-like Domain"/>
    <property type="match status" value="1"/>
</dbReference>